<keyword evidence="7" id="KW-0472">Membrane</keyword>
<name>A0A951PR89_9CYAN</name>
<evidence type="ECO:0000313" key="9">
    <source>
        <dbReference type="EMBL" id="MBW4547359.1"/>
    </source>
</evidence>
<sequence>MANHALLRRGRNISTFSGLATNLNTILRLCQQRLVKRFSLLFAVGLGLSLMVAACSAPTSVAPNSTPTASQNRVVRIGHQKFDPFTLVKARGGLEERLKPLGVSVEWTEFQSGPPLLEALNAGSIDIGRTGDAPPVVAQAADAPLVYVGGGAAKPQSSGVVVPANSSIKTLADLRGKKVAFTKGSSANYLVVKAIESGGLKFSDIKPAYLSPADARSAFEQGNVDAWVIWDPFFAAVQKQKDVRVLVNGQGLAANRDFYLGSRSFAQKNADIIEAVREETQMVAQWADANPTEVVKILSPILGVEPAILDVVTKRRGYEFETMSDEMVAEQQEIADTFFKLKLIPKPVKVEEIVWKPS</sequence>
<keyword evidence="3" id="KW-0813">Transport</keyword>
<dbReference type="NCBIfam" id="TIGR01728">
    <property type="entry name" value="SsuA_fam"/>
    <property type="match status" value="1"/>
</dbReference>
<dbReference type="SMART" id="SM00062">
    <property type="entry name" value="PBPb"/>
    <property type="match status" value="1"/>
</dbReference>
<feature type="domain" description="Solute-binding protein family 3/N-terminal" evidence="8">
    <location>
        <begin position="74"/>
        <end position="290"/>
    </location>
</feature>
<evidence type="ECO:0000256" key="2">
    <source>
        <dbReference type="ARBA" id="ARBA00010742"/>
    </source>
</evidence>
<evidence type="ECO:0000256" key="7">
    <source>
        <dbReference type="SAM" id="Phobius"/>
    </source>
</evidence>
<keyword evidence="7" id="KW-1133">Transmembrane helix</keyword>
<evidence type="ECO:0000256" key="5">
    <source>
        <dbReference type="ARBA" id="ARBA00055538"/>
    </source>
</evidence>
<dbReference type="GO" id="GO:0042597">
    <property type="term" value="C:periplasmic space"/>
    <property type="evidence" value="ECO:0007669"/>
    <property type="project" value="UniProtKB-SubCell"/>
</dbReference>
<dbReference type="GO" id="GO:0042626">
    <property type="term" value="F:ATPase-coupled transmembrane transporter activity"/>
    <property type="evidence" value="ECO:0007669"/>
    <property type="project" value="InterPro"/>
</dbReference>
<dbReference type="InterPro" id="IPR001638">
    <property type="entry name" value="Solute-binding_3/MltF_N"/>
</dbReference>
<evidence type="ECO:0000259" key="8">
    <source>
        <dbReference type="SMART" id="SM00062"/>
    </source>
</evidence>
<dbReference type="PANTHER" id="PTHR30024:SF42">
    <property type="entry name" value="ALIPHATIC SULFONATES-BINDING PROTEIN-RELATED"/>
    <property type="match status" value="1"/>
</dbReference>
<dbReference type="InterPro" id="IPR015168">
    <property type="entry name" value="SsuA/THI5"/>
</dbReference>
<reference evidence="9" key="1">
    <citation type="submission" date="2021-05" db="EMBL/GenBank/DDBJ databases">
        <authorList>
            <person name="Pietrasiak N."/>
            <person name="Ward R."/>
            <person name="Stajich J.E."/>
            <person name="Kurbessoian T."/>
        </authorList>
    </citation>
    <scope>NUCLEOTIDE SEQUENCE</scope>
    <source>
        <strain evidence="9">CPER-KK1</strain>
    </source>
</reference>
<keyword evidence="4" id="KW-0732">Signal</keyword>
<dbReference type="Proteomes" id="UP000753908">
    <property type="component" value="Unassembled WGS sequence"/>
</dbReference>
<reference evidence="9" key="2">
    <citation type="journal article" date="2022" name="Microbiol. Resour. Announc.">
        <title>Metagenome Sequencing to Explore Phylogenomics of Terrestrial Cyanobacteria.</title>
        <authorList>
            <person name="Ward R.D."/>
            <person name="Stajich J.E."/>
            <person name="Johansen J.R."/>
            <person name="Huntemann M."/>
            <person name="Clum A."/>
            <person name="Foster B."/>
            <person name="Foster B."/>
            <person name="Roux S."/>
            <person name="Palaniappan K."/>
            <person name="Varghese N."/>
            <person name="Mukherjee S."/>
            <person name="Reddy T.B.K."/>
            <person name="Daum C."/>
            <person name="Copeland A."/>
            <person name="Chen I.A."/>
            <person name="Ivanova N.N."/>
            <person name="Kyrpides N.C."/>
            <person name="Shapiro N."/>
            <person name="Eloe-Fadrosh E.A."/>
            <person name="Pietrasiak N."/>
        </authorList>
    </citation>
    <scope>NUCLEOTIDE SEQUENCE</scope>
    <source>
        <strain evidence="9">CPER-KK1</strain>
    </source>
</reference>
<dbReference type="EMBL" id="JAHHIF010000040">
    <property type="protein sequence ID" value="MBW4547359.1"/>
    <property type="molecule type" value="Genomic_DNA"/>
</dbReference>
<evidence type="ECO:0000256" key="1">
    <source>
        <dbReference type="ARBA" id="ARBA00004418"/>
    </source>
</evidence>
<evidence type="ECO:0000256" key="3">
    <source>
        <dbReference type="ARBA" id="ARBA00022448"/>
    </source>
</evidence>
<protein>
    <recommendedName>
        <fullName evidence="6">Putative aliphatic sulfonates-binding protein</fullName>
    </recommendedName>
</protein>
<proteinExistence type="inferred from homology"/>
<dbReference type="AlphaFoldDB" id="A0A951PR89"/>
<dbReference type="FunFam" id="3.40.190.10:FF:000050">
    <property type="entry name" value="Sulfonate ABC transporter substrate-binding protein"/>
    <property type="match status" value="1"/>
</dbReference>
<evidence type="ECO:0000256" key="4">
    <source>
        <dbReference type="ARBA" id="ARBA00022729"/>
    </source>
</evidence>
<dbReference type="PANTHER" id="PTHR30024">
    <property type="entry name" value="ALIPHATIC SULFONATES-BINDING PROTEIN-RELATED"/>
    <property type="match status" value="1"/>
</dbReference>
<comment type="subcellular location">
    <subcellularLocation>
        <location evidence="1">Periplasm</location>
    </subcellularLocation>
</comment>
<gene>
    <name evidence="9" type="ORF">KME25_23400</name>
</gene>
<dbReference type="Gene3D" id="3.40.190.10">
    <property type="entry name" value="Periplasmic binding protein-like II"/>
    <property type="match status" value="2"/>
</dbReference>
<accession>A0A951PR89</accession>
<dbReference type="SUPFAM" id="SSF53850">
    <property type="entry name" value="Periplasmic binding protein-like II"/>
    <property type="match status" value="1"/>
</dbReference>
<organism evidence="9 10">
    <name type="scientific">Symplocastrum torsivum CPER-KK1</name>
    <dbReference type="NCBI Taxonomy" id="450513"/>
    <lineage>
        <taxon>Bacteria</taxon>
        <taxon>Bacillati</taxon>
        <taxon>Cyanobacteriota</taxon>
        <taxon>Cyanophyceae</taxon>
        <taxon>Oscillatoriophycideae</taxon>
        <taxon>Oscillatoriales</taxon>
        <taxon>Microcoleaceae</taxon>
        <taxon>Symplocastrum</taxon>
    </lineage>
</organism>
<keyword evidence="7" id="KW-0812">Transmembrane</keyword>
<evidence type="ECO:0000313" key="10">
    <source>
        <dbReference type="Proteomes" id="UP000753908"/>
    </source>
</evidence>
<evidence type="ECO:0000256" key="6">
    <source>
        <dbReference type="ARBA" id="ARBA00070228"/>
    </source>
</evidence>
<dbReference type="InterPro" id="IPR010067">
    <property type="entry name" value="ABC_SsuA_sub-bd"/>
</dbReference>
<dbReference type="Pfam" id="PF09084">
    <property type="entry name" value="NMT1"/>
    <property type="match status" value="1"/>
</dbReference>
<comment type="caution">
    <text evidence="9">The sequence shown here is derived from an EMBL/GenBank/DDBJ whole genome shotgun (WGS) entry which is preliminary data.</text>
</comment>
<comment type="similarity">
    <text evidence="2">Belongs to the bacterial solute-binding protein SsuA/TauA family.</text>
</comment>
<comment type="function">
    <text evidence="5">Part of a binding-protein-dependent transport system for aliphatic sulfonates. Putative binding protein.</text>
</comment>
<feature type="transmembrane region" description="Helical" evidence="7">
    <location>
        <begin position="38"/>
        <end position="61"/>
    </location>
</feature>
<dbReference type="GO" id="GO:0016020">
    <property type="term" value="C:membrane"/>
    <property type="evidence" value="ECO:0007669"/>
    <property type="project" value="InterPro"/>
</dbReference>
<dbReference type="CDD" id="cd13557">
    <property type="entry name" value="PBP2_SsuA"/>
    <property type="match status" value="1"/>
</dbReference>